<name>A0A8J2BJ61_9BACT</name>
<keyword evidence="3" id="KW-1185">Reference proteome</keyword>
<evidence type="ECO:0000313" key="2">
    <source>
        <dbReference type="EMBL" id="CAF0689072.1"/>
    </source>
</evidence>
<proteinExistence type="predicted"/>
<keyword evidence="1" id="KW-0472">Membrane</keyword>
<keyword evidence="1" id="KW-1133">Transmembrane helix</keyword>
<evidence type="ECO:0000256" key="1">
    <source>
        <dbReference type="SAM" id="Phobius"/>
    </source>
</evidence>
<feature type="transmembrane region" description="Helical" evidence="1">
    <location>
        <begin position="6"/>
        <end position="30"/>
    </location>
</feature>
<dbReference type="Proteomes" id="UP000663859">
    <property type="component" value="Unassembled WGS sequence"/>
</dbReference>
<dbReference type="EMBL" id="CAJNOB010000001">
    <property type="protein sequence ID" value="CAF0689072.1"/>
    <property type="molecule type" value="Genomic_DNA"/>
</dbReference>
<gene>
    <name evidence="2" type="ORF">MPNT_10101</name>
</gene>
<evidence type="ECO:0000313" key="3">
    <source>
        <dbReference type="Proteomes" id="UP000663859"/>
    </source>
</evidence>
<sequence>MGEAFVSSLLGFGVAIGLSALGLGLIVWIVEREARRA</sequence>
<accession>A0A8J2BJ61</accession>
<protein>
    <submittedName>
        <fullName evidence="2">Uncharacterized protein</fullName>
    </submittedName>
</protein>
<reference evidence="2" key="1">
    <citation type="submission" date="2021-02" db="EMBL/GenBank/DDBJ databases">
        <authorList>
            <person name="Cremers G."/>
            <person name="Picone N."/>
        </authorList>
    </citation>
    <scope>NUCLEOTIDE SEQUENCE</scope>
    <source>
        <strain evidence="2">PQ17</strain>
    </source>
</reference>
<comment type="caution">
    <text evidence="2">The sequence shown here is derived from an EMBL/GenBank/DDBJ whole genome shotgun (WGS) entry which is preliminary data.</text>
</comment>
<keyword evidence="1" id="KW-0812">Transmembrane</keyword>
<organism evidence="2 3">
    <name type="scientific">Candidatus Methylacidithermus pantelleriae</name>
    <dbReference type="NCBI Taxonomy" id="2744239"/>
    <lineage>
        <taxon>Bacteria</taxon>
        <taxon>Pseudomonadati</taxon>
        <taxon>Verrucomicrobiota</taxon>
        <taxon>Methylacidiphilae</taxon>
        <taxon>Methylacidiphilales</taxon>
        <taxon>Methylacidiphilaceae</taxon>
        <taxon>Candidatus Methylacidithermus</taxon>
    </lineage>
</organism>
<dbReference type="AlphaFoldDB" id="A0A8J2BJ61"/>